<dbReference type="Proteomes" id="UP000199081">
    <property type="component" value="Unassembled WGS sequence"/>
</dbReference>
<feature type="transmembrane region" description="Helical" evidence="1">
    <location>
        <begin position="136"/>
        <end position="153"/>
    </location>
</feature>
<keyword evidence="1" id="KW-0472">Membrane</keyword>
<evidence type="ECO:0000313" key="3">
    <source>
        <dbReference type="Proteomes" id="UP000199081"/>
    </source>
</evidence>
<evidence type="ECO:0000256" key="1">
    <source>
        <dbReference type="SAM" id="Phobius"/>
    </source>
</evidence>
<name>A0A1H7FJA4_9LACT</name>
<dbReference type="EMBL" id="FNZU01000001">
    <property type="protein sequence ID" value="SEK24522.1"/>
    <property type="molecule type" value="Genomic_DNA"/>
</dbReference>
<dbReference type="STRING" id="426702.SAMN04488099_101290"/>
<protein>
    <recommendedName>
        <fullName evidence="4">Heliorhodopsin HeR</fullName>
    </recommendedName>
</protein>
<feature type="transmembrane region" description="Helical" evidence="1">
    <location>
        <begin position="262"/>
        <end position="283"/>
    </location>
</feature>
<feature type="transmembrane region" description="Helical" evidence="1">
    <location>
        <begin position="159"/>
        <end position="177"/>
    </location>
</feature>
<organism evidence="2 3">
    <name type="scientific">Alkalibacterium pelagium</name>
    <dbReference type="NCBI Taxonomy" id="426702"/>
    <lineage>
        <taxon>Bacteria</taxon>
        <taxon>Bacillati</taxon>
        <taxon>Bacillota</taxon>
        <taxon>Bacilli</taxon>
        <taxon>Lactobacillales</taxon>
        <taxon>Carnobacteriaceae</taxon>
        <taxon>Alkalibacterium</taxon>
    </lineage>
</organism>
<keyword evidence="1" id="KW-1133">Transmembrane helix</keyword>
<dbReference type="Gene3D" id="1.20.1070.10">
    <property type="entry name" value="Rhodopsin 7-helix transmembrane proteins"/>
    <property type="match status" value="1"/>
</dbReference>
<proteinExistence type="predicted"/>
<keyword evidence="3" id="KW-1185">Reference proteome</keyword>
<accession>A0A1H7FJA4</accession>
<feature type="transmembrane region" description="Helical" evidence="1">
    <location>
        <begin position="38"/>
        <end position="60"/>
    </location>
</feature>
<dbReference type="AlphaFoldDB" id="A0A1H7FJA4"/>
<evidence type="ECO:0000313" key="2">
    <source>
        <dbReference type="EMBL" id="SEK24522.1"/>
    </source>
</evidence>
<reference evidence="3" key="1">
    <citation type="submission" date="2016-10" db="EMBL/GenBank/DDBJ databases">
        <authorList>
            <person name="Varghese N."/>
            <person name="Submissions S."/>
        </authorList>
    </citation>
    <scope>NUCLEOTIDE SEQUENCE [LARGE SCALE GENOMIC DNA]</scope>
    <source>
        <strain evidence="3">DSM 19183</strain>
    </source>
</reference>
<feature type="transmembrane region" description="Helical" evidence="1">
    <location>
        <begin position="223"/>
        <end position="241"/>
    </location>
</feature>
<evidence type="ECO:0008006" key="4">
    <source>
        <dbReference type="Google" id="ProtNLM"/>
    </source>
</evidence>
<dbReference type="Pfam" id="PF18761">
    <property type="entry name" value="Heliorhodopsin"/>
    <property type="match status" value="1"/>
</dbReference>
<gene>
    <name evidence="2" type="ORF">SAMN04488099_101290</name>
</gene>
<feature type="transmembrane region" description="Helical" evidence="1">
    <location>
        <begin position="189"/>
        <end position="211"/>
    </location>
</feature>
<feature type="transmembrane region" description="Helical" evidence="1">
    <location>
        <begin position="94"/>
        <end position="115"/>
    </location>
</feature>
<dbReference type="NCBIfam" id="NF038020">
    <property type="entry name" value="HeR"/>
    <property type="match status" value="1"/>
</dbReference>
<sequence>MSYTLSGRSDPSIPLQQSVERQVSVMSKQITFSSLRRFNLIMGFLHLIQGLLMLGFAIFIDRIAEFRVPVMSYFLSFDTTQMRLVTEPSQLGELPFGIAVSLFLFLSALAHFIIVSSWGNKIYNRDLEKGMNRFRWYEYALSSSLMIVLIAMLFGVYDIGAIILIAVVNASMNFFGLDMEEINYYTKKLNWKPFVFGTIAGLAPWVVILLYAFGNSNPADVPWFAYAIVGSYFVFFNLFPINMILQYKKIGPWENYLYGERGYIILSLVAKSVLAWLTFAGVMQP</sequence>
<dbReference type="InterPro" id="IPR041113">
    <property type="entry name" value="Heliorhodopsin"/>
</dbReference>
<keyword evidence="1" id="KW-0812">Transmembrane</keyword>